<dbReference type="Proteomes" id="UP000192746">
    <property type="component" value="Unassembled WGS sequence"/>
</dbReference>
<dbReference type="SUPFAM" id="SSF50324">
    <property type="entry name" value="Inorganic pyrophosphatase"/>
    <property type="match status" value="1"/>
</dbReference>
<dbReference type="AlphaFoldDB" id="A0A1Y1T432"/>
<organism evidence="7 8">
    <name type="scientific">Zunongwangia atlantica 22II14-10F7</name>
    <dbReference type="NCBI Taxonomy" id="1185767"/>
    <lineage>
        <taxon>Bacteria</taxon>
        <taxon>Pseudomonadati</taxon>
        <taxon>Bacteroidota</taxon>
        <taxon>Flavobacteriia</taxon>
        <taxon>Flavobacteriales</taxon>
        <taxon>Flavobacteriaceae</taxon>
        <taxon>Zunongwangia</taxon>
    </lineage>
</organism>
<dbReference type="Pfam" id="PF00719">
    <property type="entry name" value="Pyrophosphatase"/>
    <property type="match status" value="1"/>
</dbReference>
<evidence type="ECO:0000256" key="4">
    <source>
        <dbReference type="ARBA" id="ARBA00022801"/>
    </source>
</evidence>
<evidence type="ECO:0000313" key="7">
    <source>
        <dbReference type="EMBL" id="ORL45800.1"/>
    </source>
</evidence>
<dbReference type="GO" id="GO:0004427">
    <property type="term" value="F:inorganic diphosphate phosphatase activity"/>
    <property type="evidence" value="ECO:0007669"/>
    <property type="project" value="UniProtKB-EC"/>
</dbReference>
<sequence length="202" mass="22979">MMQKIKILILCSLFIAYACNTKPDYENLSLKDKDGNYQAVVEIPSGTNLKLEFDHSLQEFIPDQRNGNDRIIEFLPYPGNYGFIPSTYSDPDKGGDGDALDVFILGQSVNTGDIIPIKPIAVLKLIDEGEQDDKIIAVPALKKDQIFKAESYKVFLNNYPEAKDIIELWFLSYDKDNSLEIKGWEDEAEAIKQIEKWHKTIN</sequence>
<keyword evidence="4" id="KW-0378">Hydrolase</keyword>
<dbReference type="EMBL" id="ARYN01000007">
    <property type="protein sequence ID" value="ORL45800.1"/>
    <property type="molecule type" value="Genomic_DNA"/>
</dbReference>
<dbReference type="InterPro" id="IPR036649">
    <property type="entry name" value="Pyrophosphatase_sf"/>
</dbReference>
<evidence type="ECO:0000256" key="5">
    <source>
        <dbReference type="ARBA" id="ARBA00022842"/>
    </source>
</evidence>
<accession>A0A1Y1T432</accession>
<name>A0A1Y1T432_9FLAO</name>
<keyword evidence="5" id="KW-0460">Magnesium</keyword>
<evidence type="ECO:0000313" key="8">
    <source>
        <dbReference type="Proteomes" id="UP000192746"/>
    </source>
</evidence>
<comment type="cofactor">
    <cofactor evidence="1">
        <name>Mg(2+)</name>
        <dbReference type="ChEBI" id="CHEBI:18420"/>
    </cofactor>
</comment>
<protein>
    <recommendedName>
        <fullName evidence="2">inorganic diphosphatase</fullName>
        <ecNumber evidence="2">3.6.1.1</ecNumber>
    </recommendedName>
</protein>
<keyword evidence="3" id="KW-0479">Metal-binding</keyword>
<reference evidence="7 8" key="1">
    <citation type="submission" date="2013-04" db="EMBL/GenBank/DDBJ databases">
        <title>Zunongwangia sp. 22II14-10F7 Genome Sequencing.</title>
        <authorList>
            <person name="Lai Q."/>
            <person name="Shao Z."/>
        </authorList>
    </citation>
    <scope>NUCLEOTIDE SEQUENCE [LARGE SCALE GENOMIC DNA]</scope>
    <source>
        <strain evidence="7 8">22II14-10F7</strain>
    </source>
</reference>
<gene>
    <name evidence="7" type="ORF">IIF7_09115</name>
</gene>
<evidence type="ECO:0000256" key="6">
    <source>
        <dbReference type="SAM" id="SignalP"/>
    </source>
</evidence>
<evidence type="ECO:0000256" key="1">
    <source>
        <dbReference type="ARBA" id="ARBA00001946"/>
    </source>
</evidence>
<dbReference type="EC" id="3.6.1.1" evidence="2"/>
<dbReference type="Gene3D" id="3.90.80.10">
    <property type="entry name" value="Inorganic pyrophosphatase"/>
    <property type="match status" value="1"/>
</dbReference>
<dbReference type="RefSeq" id="WP_245801597.1">
    <property type="nucleotide sequence ID" value="NZ_ARYN01000007.1"/>
</dbReference>
<keyword evidence="6" id="KW-0732">Signal</keyword>
<dbReference type="InterPro" id="IPR008162">
    <property type="entry name" value="Pyrophosphatase"/>
</dbReference>
<keyword evidence="8" id="KW-1185">Reference proteome</keyword>
<evidence type="ECO:0000256" key="2">
    <source>
        <dbReference type="ARBA" id="ARBA00012146"/>
    </source>
</evidence>
<comment type="caution">
    <text evidence="7">The sequence shown here is derived from an EMBL/GenBank/DDBJ whole genome shotgun (WGS) entry which is preliminary data.</text>
</comment>
<dbReference type="PROSITE" id="PS51257">
    <property type="entry name" value="PROKAR_LIPOPROTEIN"/>
    <property type="match status" value="1"/>
</dbReference>
<feature type="chain" id="PRO_5013050444" description="inorganic diphosphatase" evidence="6">
    <location>
        <begin position="19"/>
        <end position="202"/>
    </location>
</feature>
<dbReference type="GO" id="GO:0006796">
    <property type="term" value="P:phosphate-containing compound metabolic process"/>
    <property type="evidence" value="ECO:0007669"/>
    <property type="project" value="InterPro"/>
</dbReference>
<feature type="signal peptide" evidence="6">
    <location>
        <begin position="1"/>
        <end position="18"/>
    </location>
</feature>
<dbReference type="GO" id="GO:0000287">
    <property type="term" value="F:magnesium ion binding"/>
    <property type="evidence" value="ECO:0007669"/>
    <property type="project" value="InterPro"/>
</dbReference>
<dbReference type="STRING" id="1185767.IIF7_09115"/>
<dbReference type="PANTHER" id="PTHR10286">
    <property type="entry name" value="INORGANIC PYROPHOSPHATASE"/>
    <property type="match status" value="1"/>
</dbReference>
<evidence type="ECO:0000256" key="3">
    <source>
        <dbReference type="ARBA" id="ARBA00022723"/>
    </source>
</evidence>
<dbReference type="GO" id="GO:0005737">
    <property type="term" value="C:cytoplasm"/>
    <property type="evidence" value="ECO:0007669"/>
    <property type="project" value="InterPro"/>
</dbReference>
<proteinExistence type="predicted"/>